<dbReference type="EMBL" id="UOEQ01000131">
    <property type="protein sequence ID" value="VAW17279.1"/>
    <property type="molecule type" value="Genomic_DNA"/>
</dbReference>
<keyword evidence="2" id="KW-0472">Membrane</keyword>
<evidence type="ECO:0000313" key="3">
    <source>
        <dbReference type="EMBL" id="VAW17279.1"/>
    </source>
</evidence>
<keyword evidence="2" id="KW-0812">Transmembrane</keyword>
<name>A0A3B0TYP0_9ZZZZ</name>
<protein>
    <submittedName>
        <fullName evidence="3">Uncharacterized protein</fullName>
    </submittedName>
</protein>
<keyword evidence="2" id="KW-1133">Transmembrane helix</keyword>
<dbReference type="AlphaFoldDB" id="A0A3B0TYP0"/>
<gene>
    <name evidence="3" type="ORF">MNBD_ALPHA11-43</name>
</gene>
<organism evidence="3">
    <name type="scientific">hydrothermal vent metagenome</name>
    <dbReference type="NCBI Taxonomy" id="652676"/>
    <lineage>
        <taxon>unclassified sequences</taxon>
        <taxon>metagenomes</taxon>
        <taxon>ecological metagenomes</taxon>
    </lineage>
</organism>
<accession>A0A3B0TYP0</accession>
<reference evidence="3" key="1">
    <citation type="submission" date="2018-06" db="EMBL/GenBank/DDBJ databases">
        <authorList>
            <person name="Zhirakovskaya E."/>
        </authorList>
    </citation>
    <scope>NUCLEOTIDE SEQUENCE</scope>
</reference>
<sequence>MPKKKRSQKPPVQKSSGQKPTKNMKKARRPLFKSAYFVLFLITGAAIATPPAIAANLLPDGNIGALTMISSVAILMFVLVVEIWRQTAKKTGPRLQAQMMAARRKRKNYFD</sequence>
<feature type="region of interest" description="Disordered" evidence="1">
    <location>
        <begin position="1"/>
        <end position="27"/>
    </location>
</feature>
<evidence type="ECO:0000256" key="1">
    <source>
        <dbReference type="SAM" id="MobiDB-lite"/>
    </source>
</evidence>
<proteinExistence type="predicted"/>
<feature type="transmembrane region" description="Helical" evidence="2">
    <location>
        <begin position="64"/>
        <end position="84"/>
    </location>
</feature>
<evidence type="ECO:0000256" key="2">
    <source>
        <dbReference type="SAM" id="Phobius"/>
    </source>
</evidence>